<dbReference type="InterPro" id="IPR027806">
    <property type="entry name" value="HARBI1_dom"/>
</dbReference>
<reference evidence="4 5" key="1">
    <citation type="submission" date="2020-08" db="EMBL/GenBank/DDBJ databases">
        <title>Whole genome shotgun sequence of Actinoplanes ianthinogenes NBRC 13996.</title>
        <authorList>
            <person name="Komaki H."/>
            <person name="Tamura T."/>
        </authorList>
    </citation>
    <scope>NUCLEOTIDE SEQUENCE [LARGE SCALE GENOMIC DNA]</scope>
    <source>
        <strain evidence="4 5">NBRC 13996</strain>
    </source>
</reference>
<protein>
    <recommendedName>
        <fullName evidence="3">DDE Tnp4 domain-containing protein</fullName>
    </recommendedName>
</protein>
<name>A0ABN6CTB8_9ACTN</name>
<keyword evidence="5" id="KW-1185">Reference proteome</keyword>
<sequence length="74" mass="8033">MNVQVIAAPAGRLIWASAALPGSTHDLTAARTHQIIDALTSAKVMTFADKAYQGARGSIRTPFKRHRYRLNLSA</sequence>
<comment type="cofactor">
    <cofactor evidence="1">
        <name>a divalent metal cation</name>
        <dbReference type="ChEBI" id="CHEBI:60240"/>
    </cofactor>
</comment>
<evidence type="ECO:0000256" key="1">
    <source>
        <dbReference type="ARBA" id="ARBA00001968"/>
    </source>
</evidence>
<evidence type="ECO:0000256" key="2">
    <source>
        <dbReference type="ARBA" id="ARBA00022723"/>
    </source>
</evidence>
<feature type="domain" description="DDE Tnp4" evidence="3">
    <location>
        <begin position="1"/>
        <end position="67"/>
    </location>
</feature>
<gene>
    <name evidence="4" type="ORF">Aiant_91820</name>
</gene>
<evidence type="ECO:0000313" key="4">
    <source>
        <dbReference type="EMBL" id="BCJ48525.1"/>
    </source>
</evidence>
<dbReference type="Proteomes" id="UP000676967">
    <property type="component" value="Chromosome"/>
</dbReference>
<evidence type="ECO:0000259" key="3">
    <source>
        <dbReference type="Pfam" id="PF13359"/>
    </source>
</evidence>
<dbReference type="Pfam" id="PF13359">
    <property type="entry name" value="DDE_Tnp_4"/>
    <property type="match status" value="1"/>
</dbReference>
<accession>A0ABN6CTB8</accession>
<dbReference type="EMBL" id="AP023356">
    <property type="protein sequence ID" value="BCJ48525.1"/>
    <property type="molecule type" value="Genomic_DNA"/>
</dbReference>
<organism evidence="4 5">
    <name type="scientific">Actinoplanes ianthinogenes</name>
    <dbReference type="NCBI Taxonomy" id="122358"/>
    <lineage>
        <taxon>Bacteria</taxon>
        <taxon>Bacillati</taxon>
        <taxon>Actinomycetota</taxon>
        <taxon>Actinomycetes</taxon>
        <taxon>Micromonosporales</taxon>
        <taxon>Micromonosporaceae</taxon>
        <taxon>Actinoplanes</taxon>
    </lineage>
</organism>
<evidence type="ECO:0000313" key="5">
    <source>
        <dbReference type="Proteomes" id="UP000676967"/>
    </source>
</evidence>
<keyword evidence="2" id="KW-0479">Metal-binding</keyword>
<proteinExistence type="predicted"/>